<dbReference type="EMBL" id="CP041690">
    <property type="protein sequence ID" value="QEE22427.1"/>
    <property type="molecule type" value="Genomic_DNA"/>
</dbReference>
<dbReference type="PANTHER" id="PTHR32294">
    <property type="entry name" value="DNA POLYMERASE III SUBUNIT ALPHA"/>
    <property type="match status" value="1"/>
</dbReference>
<keyword evidence="7 13" id="KW-0548">Nucleotidyltransferase</keyword>
<evidence type="ECO:0000256" key="8">
    <source>
        <dbReference type="ARBA" id="ARBA00022705"/>
    </source>
</evidence>
<dbReference type="InterPro" id="IPR004805">
    <property type="entry name" value="DnaE2/DnaE/PolC"/>
</dbReference>
<dbReference type="CDD" id="cd07434">
    <property type="entry name" value="PHP_PolIIIA_DnaE2"/>
    <property type="match status" value="1"/>
</dbReference>
<keyword evidence="15" id="KW-1185">Reference proteome</keyword>
<name>A0A5B9DTD2_9HYPH</name>
<dbReference type="InterPro" id="IPR029460">
    <property type="entry name" value="DNAPol_HHH"/>
</dbReference>
<evidence type="ECO:0000256" key="2">
    <source>
        <dbReference type="ARBA" id="ARBA00007391"/>
    </source>
</evidence>
<evidence type="ECO:0000256" key="11">
    <source>
        <dbReference type="ARBA" id="ARBA00023204"/>
    </source>
</evidence>
<dbReference type="InterPro" id="IPR003141">
    <property type="entry name" value="Pol/His_phosphatase_N"/>
</dbReference>
<dbReference type="EC" id="2.7.7.7" evidence="3 13"/>
<dbReference type="NCBIfam" id="NF004225">
    <property type="entry name" value="PRK05672.1"/>
    <property type="match status" value="1"/>
</dbReference>
<dbReference type="InterPro" id="IPR011708">
    <property type="entry name" value="DNA_pol3_alpha_NTPase_dom"/>
</dbReference>
<dbReference type="CDD" id="cd04485">
    <property type="entry name" value="DnaE_OBF"/>
    <property type="match status" value="1"/>
</dbReference>
<keyword evidence="11 13" id="KW-0234">DNA repair</keyword>
<evidence type="ECO:0000256" key="7">
    <source>
        <dbReference type="ARBA" id="ARBA00022695"/>
    </source>
</evidence>
<proteinExistence type="inferred from homology"/>
<dbReference type="Proteomes" id="UP000321062">
    <property type="component" value="Chromosome"/>
</dbReference>
<organism evidence="14 15">
    <name type="scientific">Paradevosia tibetensis</name>
    <dbReference type="NCBI Taxonomy" id="1447062"/>
    <lineage>
        <taxon>Bacteria</taxon>
        <taxon>Pseudomonadati</taxon>
        <taxon>Pseudomonadota</taxon>
        <taxon>Alphaproteobacteria</taxon>
        <taxon>Hyphomicrobiales</taxon>
        <taxon>Devosiaceae</taxon>
        <taxon>Paradevosia</taxon>
    </lineage>
</organism>
<evidence type="ECO:0000313" key="14">
    <source>
        <dbReference type="EMBL" id="QEE22427.1"/>
    </source>
</evidence>
<dbReference type="Gene3D" id="3.20.20.140">
    <property type="entry name" value="Metal-dependent hydrolases"/>
    <property type="match status" value="1"/>
</dbReference>
<dbReference type="NCBIfam" id="TIGR00594">
    <property type="entry name" value="polc"/>
    <property type="match status" value="1"/>
</dbReference>
<dbReference type="Pfam" id="PF02811">
    <property type="entry name" value="PHP"/>
    <property type="match status" value="1"/>
</dbReference>
<dbReference type="GO" id="GO:0005737">
    <property type="term" value="C:cytoplasm"/>
    <property type="evidence" value="ECO:0007669"/>
    <property type="project" value="UniProtKB-SubCell"/>
</dbReference>
<gene>
    <name evidence="14" type="primary">dnaE</name>
    <name evidence="13" type="synonym">dnaE2</name>
    <name evidence="14" type="ORF">FNA67_20670</name>
</gene>
<dbReference type="Pfam" id="PF07733">
    <property type="entry name" value="DNA_pol3_alpha"/>
    <property type="match status" value="1"/>
</dbReference>
<evidence type="ECO:0000256" key="12">
    <source>
        <dbReference type="ARBA" id="ARBA00049244"/>
    </source>
</evidence>
<dbReference type="PANTHER" id="PTHR32294:SF4">
    <property type="entry name" value="ERROR-PRONE DNA POLYMERASE"/>
    <property type="match status" value="1"/>
</dbReference>
<dbReference type="Pfam" id="PF17657">
    <property type="entry name" value="DNA_pol3_finger"/>
    <property type="match status" value="1"/>
</dbReference>
<comment type="subcellular location">
    <subcellularLocation>
        <location evidence="1 13">Cytoplasm</location>
    </subcellularLocation>
</comment>
<reference evidence="14 15" key="1">
    <citation type="journal article" date="2015" name="Int. J. Syst. Evol. Microbiol.">
        <title>Youhaiella tibetensis gen. nov., sp. nov., isolated from subsurface sediment.</title>
        <authorList>
            <person name="Wang Y.X."/>
            <person name="Huang F.Q."/>
            <person name="Nogi Y."/>
            <person name="Pang S.J."/>
            <person name="Wang P.K."/>
            <person name="Lv J."/>
        </authorList>
    </citation>
    <scope>NUCLEOTIDE SEQUENCE [LARGE SCALE GENOMIC DNA]</scope>
    <source>
        <strain evidence="15">fig4</strain>
    </source>
</reference>
<evidence type="ECO:0000256" key="1">
    <source>
        <dbReference type="ARBA" id="ARBA00004496"/>
    </source>
</evidence>
<dbReference type="Gene3D" id="1.10.150.870">
    <property type="match status" value="1"/>
</dbReference>
<dbReference type="KEGG" id="yti:FNA67_20670"/>
<dbReference type="GO" id="GO:0003887">
    <property type="term" value="F:DNA-directed DNA polymerase activity"/>
    <property type="evidence" value="ECO:0007669"/>
    <property type="project" value="UniProtKB-UniRule"/>
</dbReference>
<evidence type="ECO:0000256" key="4">
    <source>
        <dbReference type="ARBA" id="ARBA00017273"/>
    </source>
</evidence>
<keyword evidence="5 13" id="KW-0963">Cytoplasm</keyword>
<dbReference type="InterPro" id="IPR040982">
    <property type="entry name" value="DNA_pol3_finger"/>
</dbReference>
<dbReference type="InterPro" id="IPR023073">
    <property type="entry name" value="DnaE2"/>
</dbReference>
<evidence type="ECO:0000256" key="9">
    <source>
        <dbReference type="ARBA" id="ARBA00022763"/>
    </source>
</evidence>
<evidence type="ECO:0000256" key="13">
    <source>
        <dbReference type="HAMAP-Rule" id="MF_01902"/>
    </source>
</evidence>
<dbReference type="AlphaFoldDB" id="A0A5B9DTD2"/>
<evidence type="ECO:0000256" key="3">
    <source>
        <dbReference type="ARBA" id="ARBA00012417"/>
    </source>
</evidence>
<keyword evidence="8 13" id="KW-0235">DNA replication</keyword>
<dbReference type="InterPro" id="IPR004013">
    <property type="entry name" value="PHP_dom"/>
</dbReference>
<evidence type="ECO:0000256" key="6">
    <source>
        <dbReference type="ARBA" id="ARBA00022679"/>
    </source>
</evidence>
<evidence type="ECO:0000256" key="5">
    <source>
        <dbReference type="ARBA" id="ARBA00022490"/>
    </source>
</evidence>
<dbReference type="RefSeq" id="WP_147657995.1">
    <property type="nucleotide sequence ID" value="NZ_BMFM01000001.1"/>
</dbReference>
<evidence type="ECO:0000313" key="15">
    <source>
        <dbReference type="Proteomes" id="UP000321062"/>
    </source>
</evidence>
<comment type="similarity">
    <text evidence="2 13">Belongs to the DNA polymerase type-C family. DnaE2 subfamily.</text>
</comment>
<comment type="catalytic activity">
    <reaction evidence="12 13">
        <text>DNA(n) + a 2'-deoxyribonucleoside 5'-triphosphate = DNA(n+1) + diphosphate</text>
        <dbReference type="Rhea" id="RHEA:22508"/>
        <dbReference type="Rhea" id="RHEA-COMP:17339"/>
        <dbReference type="Rhea" id="RHEA-COMP:17340"/>
        <dbReference type="ChEBI" id="CHEBI:33019"/>
        <dbReference type="ChEBI" id="CHEBI:61560"/>
        <dbReference type="ChEBI" id="CHEBI:173112"/>
        <dbReference type="EC" id="2.7.7.7"/>
    </reaction>
</comment>
<dbReference type="GO" id="GO:0006281">
    <property type="term" value="P:DNA repair"/>
    <property type="evidence" value="ECO:0007669"/>
    <property type="project" value="UniProtKB-UniRule"/>
</dbReference>
<keyword evidence="6 13" id="KW-0808">Transferase</keyword>
<evidence type="ECO:0000256" key="10">
    <source>
        <dbReference type="ARBA" id="ARBA00022932"/>
    </source>
</evidence>
<dbReference type="GO" id="GO:0008408">
    <property type="term" value="F:3'-5' exonuclease activity"/>
    <property type="evidence" value="ECO:0007669"/>
    <property type="project" value="InterPro"/>
</dbReference>
<dbReference type="Pfam" id="PF14579">
    <property type="entry name" value="HHH_6"/>
    <property type="match status" value="1"/>
</dbReference>
<dbReference type="HAMAP" id="MF_01902">
    <property type="entry name" value="DNApol_error_prone"/>
    <property type="match status" value="1"/>
</dbReference>
<sequence>MSENRFTARRATEKPDIPAYAELMTTSNFSFLRGAAHPEELLTRAVSLGMTGLGLCDRNSFAGVVRAFTALRDLRDKPDLAAAAQRFRYVVGVRLVFADGTPDILAYPTDRQAYGRLCKLLTTGNLRAEKGACTLHFEDLEAFAEGQLFIFQVDEGRWEESEAALSTLKAFADGRVWLAAGCTYRGQDRMRLNRLADLAARNGIPMLAVNDVLYHEPGRRVLQDVVTCIREHMTIFEAGRTLQKNAERYLKHPFEMARLFREHPQAIRETQNFIGRLRFRLTDLAYNYPEETVGNGETAQETLERLTWEGAHWRYPKGIPEKVKRGIWSELCLIAYKRYAAYFLTVHDLVRFARQERNILCQGRGSAANSMVCFCLGVTSVDPEVGNLVFGRFISTERDEPPDIDVDFEHERREEVMQYLYEKYGRDRTGLTATVVTYRSRGSIREVAKVFGLSSDMIAALNGLSWGWHSGRLHPDRVQSLGYDPDDPALSKVLDIAGELTGFPRHLSQHVGGFVITRDYLDHIVPISNAAMEKRTVVEWDKDDLDALGILKVDVLALGMLTCIRRAFDLMREHYGLDLVLEGVLNEEKEDVDRRRRGQPALSDRVYAMTHRADTVGVFQIESRAQMSMLPRLKPEKFYDLVIEVAIVRPGPIQGGMVHPYLKRRQGIEKPEINPRLHEVLERTKGIPLFQEQAMQIAIVGAGFSPGEADQLRRAMATFRRNGTIHKYKERFLQGMARNGYEAEFAERCFKQIEGFADYGFPESHAASFALLVYVSCWLKCHYPDVFACALLNSQPMGFYAPAQLVRDAREHGVQILDVDVNRSSADNTLEDGRWEAENLNRRHQDMINDIRTTRALRLGLCNISGLKTDHRDLIVARRGDGYTSIRDFWLRTGLPVSVLQKLAEADAFRSIGLSRRQALWTVKGLMGTAGAETLPLFAVSGLPTAPAQEGEERLPLMSEGESVIHDYRTLSLSLKSHPVTFMRSMLEERATRPTEFLAEAVPGRIVEVAGLVLVRQRPGTASGVIFMTLEDETGIANVVVWDKVFQANRRLVLTARMLAVKGVVQREGLVVHLVARSFHDLTPQLLAIASGHDLGDAILARADEGKRDPTLDPRLAAERKIQDSILRQAHAALPSGRNFH</sequence>
<dbReference type="Pfam" id="PF01336">
    <property type="entry name" value="tRNA_anti-codon"/>
    <property type="match status" value="1"/>
</dbReference>
<dbReference type="InterPro" id="IPR004365">
    <property type="entry name" value="NA-bd_OB_tRNA"/>
</dbReference>
<dbReference type="GO" id="GO:0006260">
    <property type="term" value="P:DNA replication"/>
    <property type="evidence" value="ECO:0007669"/>
    <property type="project" value="UniProtKB-KW"/>
</dbReference>
<protein>
    <recommendedName>
        <fullName evidence="4 13">Error-prone DNA polymerase</fullName>
        <ecNumber evidence="3 13">2.7.7.7</ecNumber>
    </recommendedName>
</protein>
<dbReference type="SMART" id="SM00481">
    <property type="entry name" value="POLIIIAc"/>
    <property type="match status" value="1"/>
</dbReference>
<dbReference type="OrthoDB" id="9803237at2"/>
<comment type="function">
    <text evidence="13">DNA polymerase involved in damage-induced mutagenesis and translesion synthesis (TLS). It is not the major replicative DNA polymerase.</text>
</comment>
<keyword evidence="10 13" id="KW-0239">DNA-directed DNA polymerase</keyword>
<accession>A0A5B9DTD2</accession>
<keyword evidence="9 13" id="KW-0227">DNA damage</keyword>
<dbReference type="GO" id="GO:0003676">
    <property type="term" value="F:nucleic acid binding"/>
    <property type="evidence" value="ECO:0007669"/>
    <property type="project" value="InterPro"/>
</dbReference>